<comment type="caution">
    <text evidence="1">The sequence shown here is derived from an EMBL/GenBank/DDBJ whole genome shotgun (WGS) entry which is preliminary data.</text>
</comment>
<organism evidence="1 2">
    <name type="scientific">Ovis ammon polii</name>
    <dbReference type="NCBI Taxonomy" id="230172"/>
    <lineage>
        <taxon>Eukaryota</taxon>
        <taxon>Metazoa</taxon>
        <taxon>Chordata</taxon>
        <taxon>Craniata</taxon>
        <taxon>Vertebrata</taxon>
        <taxon>Euteleostomi</taxon>
        <taxon>Mammalia</taxon>
        <taxon>Eutheria</taxon>
        <taxon>Laurasiatheria</taxon>
        <taxon>Artiodactyla</taxon>
        <taxon>Ruminantia</taxon>
        <taxon>Pecora</taxon>
        <taxon>Bovidae</taxon>
        <taxon>Caprinae</taxon>
        <taxon>Ovis</taxon>
    </lineage>
</organism>
<feature type="non-terminal residue" evidence="1">
    <location>
        <position position="133"/>
    </location>
</feature>
<gene>
    <name evidence="1" type="ORF">MG293_008026</name>
</gene>
<evidence type="ECO:0000313" key="2">
    <source>
        <dbReference type="Proteomes" id="UP001214576"/>
    </source>
</evidence>
<keyword evidence="2" id="KW-1185">Reference proteome</keyword>
<proteinExistence type="predicted"/>
<protein>
    <submittedName>
        <fullName evidence="1">Uncharacterized protein</fullName>
    </submittedName>
</protein>
<reference evidence="1" key="1">
    <citation type="submission" date="2022-03" db="EMBL/GenBank/DDBJ databases">
        <title>Genomic analyses of argali, domestic sheep and their hybrids provide insights into chromosomal evolution, heterosis and genetic basis of agronomic traits.</title>
        <authorList>
            <person name="Li M."/>
        </authorList>
    </citation>
    <scope>NUCLEOTIDE SEQUENCE</scope>
    <source>
        <strain evidence="1">CAU-MHL-2022a</strain>
        <tissue evidence="1">Skin</tissue>
    </source>
</reference>
<dbReference type="EMBL" id="JAKZEL010000008">
    <property type="protein sequence ID" value="KAI4540884.1"/>
    <property type="molecule type" value="Genomic_DNA"/>
</dbReference>
<accession>A0AAD4UA21</accession>
<evidence type="ECO:0000313" key="1">
    <source>
        <dbReference type="EMBL" id="KAI4540884.1"/>
    </source>
</evidence>
<dbReference type="AlphaFoldDB" id="A0AAD4UA21"/>
<sequence length="133" mass="15095">MTWLSVILISGGMRKGKECIERYQVKSAKHRYFFISDAAVVDVCIFSLRLSVHILLLLCLAETLEVIRFMEPLRFYSIVNNPKPASYVLVICGEKLVVLHKEANYNQKGPDSGDRQTELDCQLAALFVPFTLV</sequence>
<dbReference type="Proteomes" id="UP001214576">
    <property type="component" value="Unassembled WGS sequence"/>
</dbReference>
<name>A0AAD4UA21_OVIAM</name>